<reference evidence="1 2" key="1">
    <citation type="journal article" date="2016" name="Nat. Commun.">
        <title>Thousands of microbial genomes shed light on interconnected biogeochemical processes in an aquifer system.</title>
        <authorList>
            <person name="Anantharaman K."/>
            <person name="Brown C.T."/>
            <person name="Hug L.A."/>
            <person name="Sharon I."/>
            <person name="Castelle C.J."/>
            <person name="Probst A.J."/>
            <person name="Thomas B.C."/>
            <person name="Singh A."/>
            <person name="Wilkins M.J."/>
            <person name="Karaoz U."/>
            <person name="Brodie E.L."/>
            <person name="Williams K.H."/>
            <person name="Hubbard S.S."/>
            <person name="Banfield J.F."/>
        </authorList>
    </citation>
    <scope>NUCLEOTIDE SEQUENCE [LARGE SCALE GENOMIC DNA]</scope>
</reference>
<proteinExistence type="predicted"/>
<gene>
    <name evidence="1" type="ORF">A2872_01745</name>
</gene>
<accession>A0A1F5Z5J5</accession>
<comment type="caution">
    <text evidence="1">The sequence shown here is derived from an EMBL/GenBank/DDBJ whole genome shotgun (WGS) entry which is preliminary data.</text>
</comment>
<dbReference type="EMBL" id="MFJG01000003">
    <property type="protein sequence ID" value="OGG07663.1"/>
    <property type="molecule type" value="Genomic_DNA"/>
</dbReference>
<evidence type="ECO:0000313" key="2">
    <source>
        <dbReference type="Proteomes" id="UP000178681"/>
    </source>
</evidence>
<name>A0A1F5Z5J5_9BACT</name>
<dbReference type="AlphaFoldDB" id="A0A1F5Z5J5"/>
<protein>
    <submittedName>
        <fullName evidence="1">Uncharacterized protein</fullName>
    </submittedName>
</protein>
<sequence length="105" mass="12366">MLTNNDLTAIGNLIDEKLEQKLEEKLEQKLEEKLENKFNQKFDEKLAPITKTLKAHGRALRQIDRDLKLLTAELDKDITKVRHRVDHVEDHLERYSTPKFTPYIG</sequence>
<organism evidence="1 2">
    <name type="scientific">Candidatus Gottesmanbacteria bacterium RIFCSPHIGHO2_01_FULL_42_12</name>
    <dbReference type="NCBI Taxonomy" id="1798377"/>
    <lineage>
        <taxon>Bacteria</taxon>
        <taxon>Candidatus Gottesmaniibacteriota</taxon>
    </lineage>
</organism>
<dbReference type="Proteomes" id="UP000178681">
    <property type="component" value="Unassembled WGS sequence"/>
</dbReference>
<evidence type="ECO:0000313" key="1">
    <source>
        <dbReference type="EMBL" id="OGG07663.1"/>
    </source>
</evidence>